<dbReference type="InterPro" id="IPR016177">
    <property type="entry name" value="DNA-bd_dom_sf"/>
</dbReference>
<dbReference type="InterPro" id="IPR036955">
    <property type="entry name" value="AP2/ERF_dom_sf"/>
</dbReference>
<evidence type="ECO:0000256" key="9">
    <source>
        <dbReference type="ARBA" id="ARBA00024343"/>
    </source>
</evidence>
<evidence type="ECO:0000256" key="4">
    <source>
        <dbReference type="ARBA" id="ARBA00023016"/>
    </source>
</evidence>
<keyword evidence="8" id="KW-0539">Nucleus</keyword>
<reference evidence="12 13" key="1">
    <citation type="submission" date="2024-11" db="EMBL/GenBank/DDBJ databases">
        <title>A near-complete genome assembly of Cinchona calisaya.</title>
        <authorList>
            <person name="Lian D.C."/>
            <person name="Zhao X.W."/>
            <person name="Wei L."/>
        </authorList>
    </citation>
    <scope>NUCLEOTIDE SEQUENCE [LARGE SCALE GENOMIC DNA]</scope>
    <source>
        <tissue evidence="12">Nenye</tissue>
    </source>
</reference>
<keyword evidence="2" id="KW-0611">Plant defense</keyword>
<dbReference type="SUPFAM" id="SSF54171">
    <property type="entry name" value="DNA-binding domain"/>
    <property type="match status" value="1"/>
</dbReference>
<sequence length="352" mass="39360">MALLDQRSNLASVPMDYSRKRKPRRRDSTKDIAETLAKWKEYNEKLDSLDERGKPVRKVPAKGSKKGCMKGKGGPENARCNYRGVRQRTWGKWVAEIREPNRGSRLWLGTFGNAIEAALAYDEAAKSMYGPCARLNLPNYRAPKESSHESSSLPTTSVSESTTTSGLSEVSPPADKNVEPILDVKEEDGEGESVIKDTKFEDVCTPPRAVKEEPKDEHMEALAASIRAEDPVKTGAFNSKDELLDALPWDEMFYIDEMLSALNSGTVHGSGSQYDMRGINGGQSLNSNMQPSEFQYEMHNPDVKVRGSWQNVEQTTSREVDYGFDFLEPGREEDYQLTMNDLGFLDLDDLGI</sequence>
<evidence type="ECO:0000259" key="11">
    <source>
        <dbReference type="PROSITE" id="PS51032"/>
    </source>
</evidence>
<evidence type="ECO:0000313" key="12">
    <source>
        <dbReference type="EMBL" id="KAL3521262.1"/>
    </source>
</evidence>
<feature type="region of interest" description="Disordered" evidence="10">
    <location>
        <begin position="1"/>
        <end position="32"/>
    </location>
</feature>
<dbReference type="CDD" id="cd00018">
    <property type="entry name" value="AP2"/>
    <property type="match status" value="1"/>
</dbReference>
<dbReference type="GO" id="GO:0005634">
    <property type="term" value="C:nucleus"/>
    <property type="evidence" value="ECO:0007669"/>
    <property type="project" value="UniProtKB-SubCell"/>
</dbReference>
<dbReference type="PANTHER" id="PTHR31241">
    <property type="entry name" value="DEHYDRATION-RESPONSIVE ELEMENT-BINDING PROTEIN 2C"/>
    <property type="match status" value="1"/>
</dbReference>
<feature type="compositionally biased region" description="Low complexity" evidence="10">
    <location>
        <begin position="149"/>
        <end position="171"/>
    </location>
</feature>
<dbReference type="PRINTS" id="PR00367">
    <property type="entry name" value="ETHRSPELEMNT"/>
</dbReference>
<keyword evidence="6" id="KW-0010">Activator</keyword>
<feature type="compositionally biased region" description="Basic residues" evidence="10">
    <location>
        <begin position="55"/>
        <end position="69"/>
    </location>
</feature>
<evidence type="ECO:0000256" key="6">
    <source>
        <dbReference type="ARBA" id="ARBA00023159"/>
    </source>
</evidence>
<feature type="domain" description="AP2/ERF" evidence="11">
    <location>
        <begin position="81"/>
        <end position="138"/>
    </location>
</feature>
<dbReference type="Pfam" id="PF00847">
    <property type="entry name" value="AP2"/>
    <property type="match status" value="1"/>
</dbReference>
<evidence type="ECO:0000256" key="8">
    <source>
        <dbReference type="ARBA" id="ARBA00023242"/>
    </source>
</evidence>
<dbReference type="AlphaFoldDB" id="A0ABD2ZPA4"/>
<dbReference type="FunFam" id="3.30.730.10:FF:000001">
    <property type="entry name" value="Ethylene-responsive transcription factor 2"/>
    <property type="match status" value="1"/>
</dbReference>
<evidence type="ECO:0000256" key="2">
    <source>
        <dbReference type="ARBA" id="ARBA00022821"/>
    </source>
</evidence>
<keyword evidence="4" id="KW-0346">Stress response</keyword>
<evidence type="ECO:0000256" key="5">
    <source>
        <dbReference type="ARBA" id="ARBA00023125"/>
    </source>
</evidence>
<keyword evidence="5" id="KW-0238">DNA-binding</keyword>
<keyword evidence="13" id="KW-1185">Reference proteome</keyword>
<comment type="caution">
    <text evidence="12">The sequence shown here is derived from an EMBL/GenBank/DDBJ whole genome shotgun (WGS) entry which is preliminary data.</text>
</comment>
<dbReference type="GO" id="GO:0006952">
    <property type="term" value="P:defense response"/>
    <property type="evidence" value="ECO:0007669"/>
    <property type="project" value="UniProtKB-KW"/>
</dbReference>
<keyword evidence="3" id="KW-0805">Transcription regulation</keyword>
<accession>A0ABD2ZPA4</accession>
<gene>
    <name evidence="12" type="ORF">ACH5RR_019411</name>
</gene>
<feature type="compositionally biased region" description="Polar residues" evidence="10">
    <location>
        <begin position="1"/>
        <end position="11"/>
    </location>
</feature>
<protein>
    <recommendedName>
        <fullName evidence="11">AP2/ERF domain-containing protein</fullName>
    </recommendedName>
</protein>
<feature type="region of interest" description="Disordered" evidence="10">
    <location>
        <begin position="140"/>
        <end position="179"/>
    </location>
</feature>
<dbReference type="PANTHER" id="PTHR31241:SF62">
    <property type="entry name" value="DEHYDRATION-RESPONSIVE ELEMENT-BINDING PROTEIN 2D"/>
    <property type="match status" value="1"/>
</dbReference>
<dbReference type="GO" id="GO:0003677">
    <property type="term" value="F:DNA binding"/>
    <property type="evidence" value="ECO:0007669"/>
    <property type="project" value="UniProtKB-KW"/>
</dbReference>
<name>A0ABD2ZPA4_9GENT</name>
<comment type="subcellular location">
    <subcellularLocation>
        <location evidence="1">Nucleus</location>
    </subcellularLocation>
</comment>
<evidence type="ECO:0000256" key="7">
    <source>
        <dbReference type="ARBA" id="ARBA00023163"/>
    </source>
</evidence>
<organism evidence="12 13">
    <name type="scientific">Cinchona calisaya</name>
    <dbReference type="NCBI Taxonomy" id="153742"/>
    <lineage>
        <taxon>Eukaryota</taxon>
        <taxon>Viridiplantae</taxon>
        <taxon>Streptophyta</taxon>
        <taxon>Embryophyta</taxon>
        <taxon>Tracheophyta</taxon>
        <taxon>Spermatophyta</taxon>
        <taxon>Magnoliopsida</taxon>
        <taxon>eudicotyledons</taxon>
        <taxon>Gunneridae</taxon>
        <taxon>Pentapetalae</taxon>
        <taxon>asterids</taxon>
        <taxon>lamiids</taxon>
        <taxon>Gentianales</taxon>
        <taxon>Rubiaceae</taxon>
        <taxon>Cinchonoideae</taxon>
        <taxon>Cinchoneae</taxon>
        <taxon>Cinchona</taxon>
    </lineage>
</organism>
<evidence type="ECO:0000256" key="3">
    <source>
        <dbReference type="ARBA" id="ARBA00023015"/>
    </source>
</evidence>
<dbReference type="InterPro" id="IPR001471">
    <property type="entry name" value="AP2/ERF_dom"/>
</dbReference>
<dbReference type="SMART" id="SM00380">
    <property type="entry name" value="AP2"/>
    <property type="match status" value="1"/>
</dbReference>
<dbReference type="PROSITE" id="PS51032">
    <property type="entry name" value="AP2_ERF"/>
    <property type="match status" value="1"/>
</dbReference>
<dbReference type="Gene3D" id="3.30.730.10">
    <property type="entry name" value="AP2/ERF domain"/>
    <property type="match status" value="1"/>
</dbReference>
<dbReference type="EMBL" id="JBJUIK010000008">
    <property type="protein sequence ID" value="KAL3521262.1"/>
    <property type="molecule type" value="Genomic_DNA"/>
</dbReference>
<dbReference type="Proteomes" id="UP001630127">
    <property type="component" value="Unassembled WGS sequence"/>
</dbReference>
<comment type="similarity">
    <text evidence="9">Belongs to the AP2/ERF transcription factor family. ERF subfamily.</text>
</comment>
<evidence type="ECO:0000256" key="10">
    <source>
        <dbReference type="SAM" id="MobiDB-lite"/>
    </source>
</evidence>
<evidence type="ECO:0000256" key="1">
    <source>
        <dbReference type="ARBA" id="ARBA00004123"/>
    </source>
</evidence>
<keyword evidence="7" id="KW-0804">Transcription</keyword>
<feature type="region of interest" description="Disordered" evidence="10">
    <location>
        <begin position="51"/>
        <end position="74"/>
    </location>
</feature>
<proteinExistence type="inferred from homology"/>
<evidence type="ECO:0000313" key="13">
    <source>
        <dbReference type="Proteomes" id="UP001630127"/>
    </source>
</evidence>